<evidence type="ECO:0000313" key="6">
    <source>
        <dbReference type="EMBL" id="PLW24068.1"/>
    </source>
</evidence>
<dbReference type="AlphaFoldDB" id="A0A2N5TF95"/>
<dbReference type="GO" id="GO:0005737">
    <property type="term" value="C:cytoplasm"/>
    <property type="evidence" value="ECO:0007669"/>
    <property type="project" value="TreeGrafter"/>
</dbReference>
<evidence type="ECO:0000256" key="5">
    <source>
        <dbReference type="ARBA" id="ARBA00034808"/>
    </source>
</evidence>
<dbReference type="GO" id="GO:0005694">
    <property type="term" value="C:chromosome"/>
    <property type="evidence" value="ECO:0007669"/>
    <property type="project" value="TreeGrafter"/>
</dbReference>
<dbReference type="EMBL" id="PGCJ01000700">
    <property type="protein sequence ID" value="PLW24068.1"/>
    <property type="molecule type" value="Genomic_DNA"/>
</dbReference>
<reference evidence="6 7" key="1">
    <citation type="submission" date="2017-11" db="EMBL/GenBank/DDBJ databases">
        <title>De novo assembly and phasing of dikaryotic genomes from two isolates of Puccinia coronata f. sp. avenae, the causal agent of oat crown rust.</title>
        <authorList>
            <person name="Miller M.E."/>
            <person name="Zhang Y."/>
            <person name="Omidvar V."/>
            <person name="Sperschneider J."/>
            <person name="Schwessinger B."/>
            <person name="Raley C."/>
            <person name="Palmer J.M."/>
            <person name="Garnica D."/>
            <person name="Upadhyaya N."/>
            <person name="Rathjen J."/>
            <person name="Taylor J.M."/>
            <person name="Park R.F."/>
            <person name="Dodds P.N."/>
            <person name="Hirsch C.D."/>
            <person name="Kianian S.F."/>
            <person name="Figueroa M."/>
        </authorList>
    </citation>
    <scope>NUCLEOTIDE SEQUENCE [LARGE SCALE GENOMIC DNA]</scope>
    <source>
        <strain evidence="6">12NC29</strain>
    </source>
</reference>
<comment type="similarity">
    <text evidence="1">Belongs to the helicase family. RecQ subfamily.</text>
</comment>
<dbReference type="EC" id="5.6.2.4" evidence="5"/>
<dbReference type="STRING" id="200324.A0A2N5TF95"/>
<protein>
    <recommendedName>
        <fullName evidence="5">DNA 3'-5' helicase</fullName>
        <ecNumber evidence="5">5.6.2.4</ecNumber>
    </recommendedName>
</protein>
<evidence type="ECO:0000256" key="3">
    <source>
        <dbReference type="ARBA" id="ARBA00023235"/>
    </source>
</evidence>
<keyword evidence="7" id="KW-1185">Reference proteome</keyword>
<dbReference type="InterPro" id="IPR027417">
    <property type="entry name" value="P-loop_NTPase"/>
</dbReference>
<keyword evidence="2" id="KW-0238">DNA-binding</keyword>
<evidence type="ECO:0000313" key="7">
    <source>
        <dbReference type="Proteomes" id="UP000235388"/>
    </source>
</evidence>
<dbReference type="GO" id="GO:0009378">
    <property type="term" value="F:four-way junction helicase activity"/>
    <property type="evidence" value="ECO:0007669"/>
    <property type="project" value="TreeGrafter"/>
</dbReference>
<comment type="catalytic activity">
    <reaction evidence="4">
        <text>Couples ATP hydrolysis with the unwinding of duplex DNA by translocating in the 3'-5' direction.</text>
        <dbReference type="EC" id="5.6.2.4"/>
    </reaction>
</comment>
<evidence type="ECO:0000256" key="1">
    <source>
        <dbReference type="ARBA" id="ARBA00005446"/>
    </source>
</evidence>
<name>A0A2N5TF95_9BASI</name>
<comment type="caution">
    <text evidence="6">The sequence shown here is derived from an EMBL/GenBank/DDBJ whole genome shotgun (WGS) entry which is preliminary data.</text>
</comment>
<sequence length="142" mass="15661">MAGTGFGKSHIAEMYLSLFAAKDGVILVLNPLDALGDNQVAEKMAQGFTANNLSKMTFNQSLFNKILAGVYKFVYLSPKKFVDNELLGLLYYKPEFQARLITIVIDKAHIIYSWGLVASGKAKNSSAHQLVAQQPWTQFLSA</sequence>
<dbReference type="Gene3D" id="3.40.50.300">
    <property type="entry name" value="P-loop containing nucleotide triphosphate hydrolases"/>
    <property type="match status" value="1"/>
</dbReference>
<dbReference type="Proteomes" id="UP000235388">
    <property type="component" value="Unassembled WGS sequence"/>
</dbReference>
<dbReference type="SUPFAM" id="SSF52540">
    <property type="entry name" value="P-loop containing nucleoside triphosphate hydrolases"/>
    <property type="match status" value="1"/>
</dbReference>
<dbReference type="GO" id="GO:0003677">
    <property type="term" value="F:DNA binding"/>
    <property type="evidence" value="ECO:0007669"/>
    <property type="project" value="UniProtKB-KW"/>
</dbReference>
<dbReference type="PANTHER" id="PTHR13710">
    <property type="entry name" value="DNA HELICASE RECQ FAMILY MEMBER"/>
    <property type="match status" value="1"/>
</dbReference>
<evidence type="ECO:0000256" key="2">
    <source>
        <dbReference type="ARBA" id="ARBA00023125"/>
    </source>
</evidence>
<keyword evidence="3" id="KW-0413">Isomerase</keyword>
<dbReference type="PANTHER" id="PTHR13710:SF105">
    <property type="entry name" value="ATP-DEPENDENT DNA HELICASE Q1"/>
    <property type="match status" value="1"/>
</dbReference>
<proteinExistence type="inferred from homology"/>
<dbReference type="OrthoDB" id="2507244at2759"/>
<dbReference type="GO" id="GO:0043138">
    <property type="term" value="F:3'-5' DNA helicase activity"/>
    <property type="evidence" value="ECO:0007669"/>
    <property type="project" value="UniProtKB-EC"/>
</dbReference>
<dbReference type="GO" id="GO:0000724">
    <property type="term" value="P:double-strand break repair via homologous recombination"/>
    <property type="evidence" value="ECO:0007669"/>
    <property type="project" value="TreeGrafter"/>
</dbReference>
<organism evidence="6 7">
    <name type="scientific">Puccinia coronata f. sp. avenae</name>
    <dbReference type="NCBI Taxonomy" id="200324"/>
    <lineage>
        <taxon>Eukaryota</taxon>
        <taxon>Fungi</taxon>
        <taxon>Dikarya</taxon>
        <taxon>Basidiomycota</taxon>
        <taxon>Pucciniomycotina</taxon>
        <taxon>Pucciniomycetes</taxon>
        <taxon>Pucciniales</taxon>
        <taxon>Pucciniaceae</taxon>
        <taxon>Puccinia</taxon>
    </lineage>
</organism>
<gene>
    <name evidence="6" type="ORF">PCANC_28703</name>
</gene>
<evidence type="ECO:0000256" key="4">
    <source>
        <dbReference type="ARBA" id="ARBA00034617"/>
    </source>
</evidence>
<accession>A0A2N5TF95</accession>